<accession>A0ABX0U1K6</accession>
<dbReference type="PROSITE" id="PS52015">
    <property type="entry name" value="TONB_CTD"/>
    <property type="match status" value="1"/>
</dbReference>
<name>A0ABX0U1K6_9SPHN</name>
<keyword evidence="9" id="KW-0472">Membrane</keyword>
<dbReference type="InterPro" id="IPR051045">
    <property type="entry name" value="TonB-dependent_transducer"/>
</dbReference>
<evidence type="ECO:0000256" key="8">
    <source>
        <dbReference type="ARBA" id="ARBA00022989"/>
    </source>
</evidence>
<dbReference type="RefSeq" id="WP_166745475.1">
    <property type="nucleotide sequence ID" value="NZ_BAAAEV010000001.1"/>
</dbReference>
<dbReference type="PANTHER" id="PTHR33446:SF2">
    <property type="entry name" value="PROTEIN TONB"/>
    <property type="match status" value="1"/>
</dbReference>
<dbReference type="SUPFAM" id="SSF74653">
    <property type="entry name" value="TolA/TonB C-terminal domain"/>
    <property type="match status" value="1"/>
</dbReference>
<keyword evidence="10" id="KW-0732">Signal</keyword>
<sequence>MTIAEALWIAGLSACAFSATAVHASSAFAPVTLQQASGASTSPAGSPDCKSGRLFGSESEGIFVLVHGSDENAVIELTRLPARGDDADLRLWIEPNDREIAKSPTPAMFQRGEAKALAFAADADDLAAIDGADAIALRRGSEMVARLPGPAIAEELAKVEACYRSKLVTWGVDVEARSRLSRIAATIPGKHGFTYENYPAEAIRQRLSGTVVLRLVIDETGRVSNCEIAESSGSPILDRAPCPAVRRAARFTPALDANGKPTVSQAIRKITYNILS</sequence>
<evidence type="ECO:0000256" key="4">
    <source>
        <dbReference type="ARBA" id="ARBA00022475"/>
    </source>
</evidence>
<dbReference type="InterPro" id="IPR037682">
    <property type="entry name" value="TonB_C"/>
</dbReference>
<evidence type="ECO:0000313" key="13">
    <source>
        <dbReference type="Proteomes" id="UP000788153"/>
    </source>
</evidence>
<keyword evidence="13" id="KW-1185">Reference proteome</keyword>
<keyword evidence="7" id="KW-0653">Protein transport</keyword>
<proteinExistence type="inferred from homology"/>
<feature type="domain" description="TonB C-terminal" evidence="11">
    <location>
        <begin position="183"/>
        <end position="276"/>
    </location>
</feature>
<feature type="chain" id="PRO_5045657244" evidence="10">
    <location>
        <begin position="25"/>
        <end position="276"/>
    </location>
</feature>
<comment type="caution">
    <text evidence="12">The sequence shown here is derived from an EMBL/GenBank/DDBJ whole genome shotgun (WGS) entry which is preliminary data.</text>
</comment>
<comment type="similarity">
    <text evidence="2">Belongs to the TonB family.</text>
</comment>
<evidence type="ECO:0000256" key="5">
    <source>
        <dbReference type="ARBA" id="ARBA00022519"/>
    </source>
</evidence>
<dbReference type="InterPro" id="IPR006260">
    <property type="entry name" value="TonB/TolA_C"/>
</dbReference>
<reference evidence="12 13" key="1">
    <citation type="submission" date="2020-03" db="EMBL/GenBank/DDBJ databases">
        <title>Genomic Encyclopedia of Type Strains, Phase IV (KMG-IV): sequencing the most valuable type-strain genomes for metagenomic binning, comparative biology and taxonomic classification.</title>
        <authorList>
            <person name="Goeker M."/>
        </authorList>
    </citation>
    <scope>NUCLEOTIDE SEQUENCE [LARGE SCALE GENOMIC DNA]</scope>
    <source>
        <strain evidence="12 13">DSM 22753</strain>
    </source>
</reference>
<gene>
    <name evidence="12" type="ORF">FHT01_001900</name>
</gene>
<evidence type="ECO:0000256" key="2">
    <source>
        <dbReference type="ARBA" id="ARBA00006555"/>
    </source>
</evidence>
<evidence type="ECO:0000256" key="10">
    <source>
        <dbReference type="SAM" id="SignalP"/>
    </source>
</evidence>
<dbReference type="Proteomes" id="UP000788153">
    <property type="component" value="Unassembled WGS sequence"/>
</dbReference>
<evidence type="ECO:0000256" key="1">
    <source>
        <dbReference type="ARBA" id="ARBA00004383"/>
    </source>
</evidence>
<dbReference type="Gene3D" id="3.30.1150.10">
    <property type="match status" value="1"/>
</dbReference>
<dbReference type="Pfam" id="PF03544">
    <property type="entry name" value="TonB_C"/>
    <property type="match status" value="1"/>
</dbReference>
<evidence type="ECO:0000259" key="11">
    <source>
        <dbReference type="PROSITE" id="PS52015"/>
    </source>
</evidence>
<dbReference type="PANTHER" id="PTHR33446">
    <property type="entry name" value="PROTEIN TONB-RELATED"/>
    <property type="match status" value="1"/>
</dbReference>
<evidence type="ECO:0000256" key="9">
    <source>
        <dbReference type="ARBA" id="ARBA00023136"/>
    </source>
</evidence>
<keyword evidence="3" id="KW-0813">Transport</keyword>
<evidence type="ECO:0000256" key="6">
    <source>
        <dbReference type="ARBA" id="ARBA00022692"/>
    </source>
</evidence>
<comment type="subcellular location">
    <subcellularLocation>
        <location evidence="1">Cell inner membrane</location>
        <topology evidence="1">Single-pass membrane protein</topology>
        <orientation evidence="1">Periplasmic side</orientation>
    </subcellularLocation>
</comment>
<keyword evidence="5" id="KW-0997">Cell inner membrane</keyword>
<keyword evidence="4" id="KW-1003">Cell membrane</keyword>
<dbReference type="NCBIfam" id="TIGR01352">
    <property type="entry name" value="tonB_Cterm"/>
    <property type="match status" value="1"/>
</dbReference>
<evidence type="ECO:0000313" key="12">
    <source>
        <dbReference type="EMBL" id="NIJ24358.1"/>
    </source>
</evidence>
<keyword evidence="8" id="KW-1133">Transmembrane helix</keyword>
<evidence type="ECO:0000256" key="3">
    <source>
        <dbReference type="ARBA" id="ARBA00022448"/>
    </source>
</evidence>
<evidence type="ECO:0000256" key="7">
    <source>
        <dbReference type="ARBA" id="ARBA00022927"/>
    </source>
</evidence>
<feature type="signal peptide" evidence="10">
    <location>
        <begin position="1"/>
        <end position="24"/>
    </location>
</feature>
<keyword evidence="6" id="KW-0812">Transmembrane</keyword>
<dbReference type="EMBL" id="JAASQP010000001">
    <property type="protein sequence ID" value="NIJ24358.1"/>
    <property type="molecule type" value="Genomic_DNA"/>
</dbReference>
<protein>
    <submittedName>
        <fullName evidence="12">TonB family protein</fullName>
    </submittedName>
</protein>
<organism evidence="12 13">
    <name type="scientific">Sphingomonas japonica</name>
    <dbReference type="NCBI Taxonomy" id="511662"/>
    <lineage>
        <taxon>Bacteria</taxon>
        <taxon>Pseudomonadati</taxon>
        <taxon>Pseudomonadota</taxon>
        <taxon>Alphaproteobacteria</taxon>
        <taxon>Sphingomonadales</taxon>
        <taxon>Sphingomonadaceae</taxon>
        <taxon>Sphingomonas</taxon>
    </lineage>
</organism>